<protein>
    <submittedName>
        <fullName evidence="1">Uncharacterized protein</fullName>
    </submittedName>
</protein>
<dbReference type="EMBL" id="CP045895">
    <property type="protein sequence ID" value="QQP48804.1"/>
    <property type="molecule type" value="Genomic_DNA"/>
</dbReference>
<accession>A0A7T8K7C4</accession>
<proteinExistence type="predicted"/>
<feature type="non-terminal residue" evidence="1">
    <location>
        <position position="1"/>
    </location>
</feature>
<dbReference type="Proteomes" id="UP000595437">
    <property type="component" value="Chromosome 6"/>
</dbReference>
<dbReference type="AlphaFoldDB" id="A0A7T8K7C4"/>
<evidence type="ECO:0000313" key="2">
    <source>
        <dbReference type="Proteomes" id="UP000595437"/>
    </source>
</evidence>
<keyword evidence="2" id="KW-1185">Reference proteome</keyword>
<sequence length="100" mass="11204">QGNALLGAFLDDSGRRGIKAVFSHFFEEKDLFMALKAVMVMSEEMASEVFNRLSEELAALVSSGEKEAGNEMHSEDNFFSEVSKRIKRLKRGSLLMTQLL</sequence>
<gene>
    <name evidence="1" type="ORF">FKW44_009233</name>
</gene>
<organism evidence="1 2">
    <name type="scientific">Caligus rogercresseyi</name>
    <name type="common">Sea louse</name>
    <dbReference type="NCBI Taxonomy" id="217165"/>
    <lineage>
        <taxon>Eukaryota</taxon>
        <taxon>Metazoa</taxon>
        <taxon>Ecdysozoa</taxon>
        <taxon>Arthropoda</taxon>
        <taxon>Crustacea</taxon>
        <taxon>Multicrustacea</taxon>
        <taxon>Hexanauplia</taxon>
        <taxon>Copepoda</taxon>
        <taxon>Siphonostomatoida</taxon>
        <taxon>Caligidae</taxon>
        <taxon>Caligus</taxon>
    </lineage>
</organism>
<reference evidence="2" key="1">
    <citation type="submission" date="2021-01" db="EMBL/GenBank/DDBJ databases">
        <title>Caligus Genome Assembly.</title>
        <authorList>
            <person name="Gallardo-Escarate C."/>
        </authorList>
    </citation>
    <scope>NUCLEOTIDE SEQUENCE [LARGE SCALE GENOMIC DNA]</scope>
</reference>
<evidence type="ECO:0000313" key="1">
    <source>
        <dbReference type="EMBL" id="QQP48804.1"/>
    </source>
</evidence>
<name>A0A7T8K7C4_CALRO</name>